<evidence type="ECO:0000256" key="1">
    <source>
        <dbReference type="ARBA" id="ARBA00004370"/>
    </source>
</evidence>
<dbReference type="EMBL" id="UIVS01000001">
    <property type="protein sequence ID" value="SVP90212.1"/>
    <property type="molecule type" value="Genomic_DNA"/>
</dbReference>
<dbReference type="Pfam" id="PF00213">
    <property type="entry name" value="OSCP"/>
    <property type="match status" value="1"/>
</dbReference>
<comment type="subcellular location">
    <subcellularLocation>
        <location evidence="1">Membrane</location>
    </subcellularLocation>
</comment>
<dbReference type="AlphaFoldDB" id="A0A3B0ML66"/>
<keyword evidence="3" id="KW-0813">Transport</keyword>
<protein>
    <submittedName>
        <fullName evidence="10">ATP synthase delta chain, putative</fullName>
    </submittedName>
</protein>
<evidence type="ECO:0000256" key="7">
    <source>
        <dbReference type="ARBA" id="ARBA00023136"/>
    </source>
</evidence>
<evidence type="ECO:0000256" key="3">
    <source>
        <dbReference type="ARBA" id="ARBA00022448"/>
    </source>
</evidence>
<evidence type="ECO:0000256" key="2">
    <source>
        <dbReference type="ARBA" id="ARBA00007046"/>
    </source>
</evidence>
<dbReference type="InterPro" id="IPR000711">
    <property type="entry name" value="ATPase_OSCP/dsu"/>
</dbReference>
<evidence type="ECO:0000256" key="6">
    <source>
        <dbReference type="ARBA" id="ARBA00023078"/>
    </source>
</evidence>
<dbReference type="EMBL" id="UIVT01000001">
    <property type="protein sequence ID" value="SVP89070.1"/>
    <property type="molecule type" value="Genomic_DNA"/>
</dbReference>
<dbReference type="Gene3D" id="1.10.520.20">
    <property type="entry name" value="N-terminal domain of the delta subunit of the F1F0-ATP synthase"/>
    <property type="match status" value="1"/>
</dbReference>
<keyword evidence="4" id="KW-0375">Hydrogen ion transport</keyword>
<keyword evidence="8" id="KW-0066">ATP synthesis</keyword>
<dbReference type="VEuPathDB" id="PiroplasmaDB:TA06450"/>
<dbReference type="SUPFAM" id="SSF47928">
    <property type="entry name" value="N-terminal domain of the delta subunit of the F1F0-ATP synthase"/>
    <property type="match status" value="1"/>
</dbReference>
<keyword evidence="7" id="KW-0472">Membrane</keyword>
<dbReference type="PANTHER" id="PTHR11910">
    <property type="entry name" value="ATP SYNTHASE DELTA CHAIN"/>
    <property type="match status" value="1"/>
</dbReference>
<dbReference type="PRINTS" id="PR00125">
    <property type="entry name" value="ATPASEDELTA"/>
</dbReference>
<evidence type="ECO:0000256" key="5">
    <source>
        <dbReference type="ARBA" id="ARBA00023065"/>
    </source>
</evidence>
<accession>A0A3B0ML66</accession>
<evidence type="ECO:0000256" key="8">
    <source>
        <dbReference type="ARBA" id="ARBA00023310"/>
    </source>
</evidence>
<dbReference type="GO" id="GO:0016020">
    <property type="term" value="C:membrane"/>
    <property type="evidence" value="ECO:0007669"/>
    <property type="project" value="UniProtKB-SubCell"/>
</dbReference>
<sequence>MIKFINISHKLICSPFPKILNLVSRSTFSTNPVKNNTTPKLLEGCGIMGSYANALFLTTQKAGNLNEVMNDLRFISNSLLTCEDFRTFMTTPGLRTSQKMKFLKEDFGTLTRSPLQAQTLNCLELLFDQKRSTEVLTLAKHFETLFLSANNQLKCLVQSADKLTDDMKARIVDALRHRLGNSCEPVVEYKLNPSILGGLLVNVGDKVVDTSVSSKLERIQSHLLSRY</sequence>
<dbReference type="GO" id="GO:0046933">
    <property type="term" value="F:proton-transporting ATP synthase activity, rotational mechanism"/>
    <property type="evidence" value="ECO:0007669"/>
    <property type="project" value="InterPro"/>
</dbReference>
<comment type="similarity">
    <text evidence="2">Belongs to the ATPase delta chain family.</text>
</comment>
<reference evidence="10" key="1">
    <citation type="submission" date="2018-07" db="EMBL/GenBank/DDBJ databases">
        <authorList>
            <person name="Quirk P.G."/>
            <person name="Krulwich T.A."/>
        </authorList>
    </citation>
    <scope>NUCLEOTIDE SEQUENCE</scope>
    <source>
        <strain evidence="10">Anand</strain>
    </source>
</reference>
<dbReference type="NCBIfam" id="TIGR01145">
    <property type="entry name" value="ATP_synt_delta"/>
    <property type="match status" value="1"/>
</dbReference>
<keyword evidence="6" id="KW-0793">Thylakoid</keyword>
<gene>
    <name evidence="9" type="ORF">TAT_000092300</name>
    <name evidence="10" type="ORF">TAV_000091700</name>
</gene>
<organism evidence="10">
    <name type="scientific">Theileria annulata</name>
    <dbReference type="NCBI Taxonomy" id="5874"/>
    <lineage>
        <taxon>Eukaryota</taxon>
        <taxon>Sar</taxon>
        <taxon>Alveolata</taxon>
        <taxon>Apicomplexa</taxon>
        <taxon>Aconoidasida</taxon>
        <taxon>Piroplasmida</taxon>
        <taxon>Theileriidae</taxon>
        <taxon>Theileria</taxon>
    </lineage>
</organism>
<evidence type="ECO:0000313" key="9">
    <source>
        <dbReference type="EMBL" id="SVP89070.1"/>
    </source>
</evidence>
<evidence type="ECO:0000256" key="4">
    <source>
        <dbReference type="ARBA" id="ARBA00022781"/>
    </source>
</evidence>
<keyword evidence="5" id="KW-0406">Ion transport</keyword>
<name>A0A3B0ML66_THEAN</name>
<evidence type="ECO:0000313" key="10">
    <source>
        <dbReference type="EMBL" id="SVP90212.1"/>
    </source>
</evidence>
<dbReference type="InterPro" id="IPR026015">
    <property type="entry name" value="ATP_synth_OSCP/delta_N_sf"/>
</dbReference>
<proteinExistence type="inferred from homology"/>
<dbReference type="HAMAP" id="MF_01416">
    <property type="entry name" value="ATP_synth_delta_bact"/>
    <property type="match status" value="1"/>
</dbReference>